<dbReference type="GO" id="GO:0005886">
    <property type="term" value="C:plasma membrane"/>
    <property type="evidence" value="ECO:0007669"/>
    <property type="project" value="TreeGrafter"/>
</dbReference>
<dbReference type="AlphaFoldDB" id="A0A4C1SEY3"/>
<reference evidence="11 12" key="1">
    <citation type="journal article" date="2019" name="Commun. Biol.">
        <title>The bagworm genome reveals a unique fibroin gene that provides high tensile strength.</title>
        <authorList>
            <person name="Kono N."/>
            <person name="Nakamura H."/>
            <person name="Ohtoshi R."/>
            <person name="Tomita M."/>
            <person name="Numata K."/>
            <person name="Arakawa K."/>
        </authorList>
    </citation>
    <scope>NUCLEOTIDE SEQUENCE [LARGE SCALE GENOMIC DNA]</scope>
</reference>
<keyword evidence="3" id="KW-0812">Transmembrane</keyword>
<organism evidence="11 12">
    <name type="scientific">Eumeta variegata</name>
    <name type="common">Bagworm moth</name>
    <name type="synonym">Eumeta japonica</name>
    <dbReference type="NCBI Taxonomy" id="151549"/>
    <lineage>
        <taxon>Eukaryota</taxon>
        <taxon>Metazoa</taxon>
        <taxon>Ecdysozoa</taxon>
        <taxon>Arthropoda</taxon>
        <taxon>Hexapoda</taxon>
        <taxon>Insecta</taxon>
        <taxon>Pterygota</taxon>
        <taxon>Neoptera</taxon>
        <taxon>Endopterygota</taxon>
        <taxon>Lepidoptera</taxon>
        <taxon>Glossata</taxon>
        <taxon>Ditrysia</taxon>
        <taxon>Tineoidea</taxon>
        <taxon>Psychidae</taxon>
        <taxon>Oiketicinae</taxon>
        <taxon>Eumeta</taxon>
    </lineage>
</organism>
<feature type="region of interest" description="Disordered" evidence="9">
    <location>
        <begin position="309"/>
        <end position="350"/>
    </location>
</feature>
<dbReference type="PROSITE" id="PS01209">
    <property type="entry name" value="LDLRA_1"/>
    <property type="match status" value="1"/>
</dbReference>
<feature type="compositionally biased region" description="Polar residues" evidence="9">
    <location>
        <begin position="338"/>
        <end position="350"/>
    </location>
</feature>
<dbReference type="CDD" id="cd00112">
    <property type="entry name" value="LDLa"/>
    <property type="match status" value="3"/>
</dbReference>
<evidence type="ECO:0000256" key="3">
    <source>
        <dbReference type="ARBA" id="ARBA00022692"/>
    </source>
</evidence>
<keyword evidence="4" id="KW-0677">Repeat</keyword>
<dbReference type="GO" id="GO:0012505">
    <property type="term" value="C:endomembrane system"/>
    <property type="evidence" value="ECO:0007669"/>
    <property type="project" value="UniProtKB-SubCell"/>
</dbReference>
<dbReference type="Gene3D" id="2.40.128.620">
    <property type="match status" value="1"/>
</dbReference>
<feature type="compositionally biased region" description="Low complexity" evidence="9">
    <location>
        <begin position="52"/>
        <end position="64"/>
    </location>
</feature>
<evidence type="ECO:0000256" key="8">
    <source>
        <dbReference type="PROSITE-ProRule" id="PRU00124"/>
    </source>
</evidence>
<dbReference type="PROSITE" id="PS50024">
    <property type="entry name" value="SEA"/>
    <property type="match status" value="1"/>
</dbReference>
<evidence type="ECO:0000256" key="4">
    <source>
        <dbReference type="ARBA" id="ARBA00022737"/>
    </source>
</evidence>
<protein>
    <submittedName>
        <fullName evidence="11">Sortilin-related receptor</fullName>
    </submittedName>
</protein>
<feature type="disulfide bond" evidence="8">
    <location>
        <begin position="364"/>
        <end position="382"/>
    </location>
</feature>
<dbReference type="Gene3D" id="4.10.400.10">
    <property type="entry name" value="Low-density Lipoprotein Receptor"/>
    <property type="match status" value="2"/>
</dbReference>
<feature type="disulfide bond" evidence="8">
    <location>
        <begin position="376"/>
        <end position="391"/>
    </location>
</feature>
<evidence type="ECO:0000259" key="10">
    <source>
        <dbReference type="PROSITE" id="PS50024"/>
    </source>
</evidence>
<evidence type="ECO:0000256" key="5">
    <source>
        <dbReference type="ARBA" id="ARBA00022989"/>
    </source>
</evidence>
<keyword evidence="6" id="KW-0472">Membrane</keyword>
<feature type="disulfide bond" evidence="8">
    <location>
        <begin position="272"/>
        <end position="284"/>
    </location>
</feature>
<dbReference type="InterPro" id="IPR002172">
    <property type="entry name" value="LDrepeatLR_classA_rpt"/>
</dbReference>
<evidence type="ECO:0000313" key="12">
    <source>
        <dbReference type="Proteomes" id="UP000299102"/>
    </source>
</evidence>
<evidence type="ECO:0000313" key="11">
    <source>
        <dbReference type="EMBL" id="GBO99936.1"/>
    </source>
</evidence>
<proteinExistence type="predicted"/>
<feature type="disulfide bond" evidence="8">
    <location>
        <begin position="279"/>
        <end position="297"/>
    </location>
</feature>
<keyword evidence="7 8" id="KW-1015">Disulfide bond</keyword>
<comment type="caution">
    <text evidence="8">Lacks conserved residue(s) required for the propagation of feature annotation.</text>
</comment>
<sequence length="555" mass="61648">MGTAAEDLYWEGEEELSNEFLEVNEEEYGSALGSLIRKKREFGFFNPFSWPSSTTTSSTTASPTRVSIGDSDDDGYAEDYEKCVTSAYRDEDDNGSGFVPTEKDKEQTIRVSFVAFEPYLEDYSNRDSEKFQELSHNLADSVNALYESLPGTQRASLVRIQSRISDNFSCKVTLDIATTGYYNKDKIISVLRDHIHSNRALGTTSVNDNDFSARLIDSENIPGLLPQCLNDDVLCDNGQCVAGSARCDGNNDCGDGSDELDCPEVTPTPVVCYADQLQCNNGQCISIDLRCNGVSDCPDGFDEENCFGRDDASDFQTDEPIEHTTNSDETDEEFYQPDSRSPISVANNTDPRSRGFDCDETFFCEDGIELCSNKKCDGKQDCSDADDEKNCSSETLGSQVVCAGCWSELYYPPYPLNFIQLQIKGMKGRATRPSVRCLHSRRIRAQPGNAKGTMSGVTTRGAFRSRRSATVAPTATMGLMKRTAQLVRVRFRGREVIYADHMKLHKIEKMDFFSSRCDLFVIISAEKRLKNAIGRSNLPTKTVLPHRLANTGLVP</sequence>
<name>A0A4C1SEY3_EUMVA</name>
<feature type="disulfide bond" evidence="8">
    <location>
        <begin position="228"/>
        <end position="240"/>
    </location>
</feature>
<dbReference type="InterPro" id="IPR000082">
    <property type="entry name" value="SEA_dom"/>
</dbReference>
<dbReference type="SUPFAM" id="SSF57424">
    <property type="entry name" value="LDL receptor-like module"/>
    <property type="match status" value="2"/>
</dbReference>
<evidence type="ECO:0000256" key="2">
    <source>
        <dbReference type="ARBA" id="ARBA00004308"/>
    </source>
</evidence>
<comment type="subcellular location">
    <subcellularLocation>
        <location evidence="2">Endomembrane system</location>
    </subcellularLocation>
    <subcellularLocation>
        <location evidence="1">Membrane</location>
        <topology evidence="1">Single-pass membrane protein</topology>
    </subcellularLocation>
</comment>
<evidence type="ECO:0000256" key="6">
    <source>
        <dbReference type="ARBA" id="ARBA00023136"/>
    </source>
</evidence>
<dbReference type="Pfam" id="PF00057">
    <property type="entry name" value="Ldl_recept_a"/>
    <property type="match status" value="2"/>
</dbReference>
<feature type="disulfide bond" evidence="8">
    <location>
        <begin position="291"/>
        <end position="306"/>
    </location>
</feature>
<dbReference type="PANTHER" id="PTHR24270">
    <property type="entry name" value="LOW-DENSITY LIPOPROTEIN RECEPTOR-RELATED"/>
    <property type="match status" value="1"/>
</dbReference>
<keyword evidence="5" id="KW-1133">Transmembrane helix</keyword>
<dbReference type="EMBL" id="BGZK01003323">
    <property type="protein sequence ID" value="GBO99936.1"/>
    <property type="molecule type" value="Genomic_DNA"/>
</dbReference>
<dbReference type="InterPro" id="IPR050685">
    <property type="entry name" value="LDLR"/>
</dbReference>
<dbReference type="Proteomes" id="UP000299102">
    <property type="component" value="Unassembled WGS sequence"/>
</dbReference>
<feature type="domain" description="SEA" evidence="10">
    <location>
        <begin position="105"/>
        <end position="218"/>
    </location>
</feature>
<keyword evidence="11" id="KW-0675">Receptor</keyword>
<feature type="region of interest" description="Disordered" evidence="9">
    <location>
        <begin position="52"/>
        <end position="72"/>
    </location>
</feature>
<dbReference type="PRINTS" id="PR00261">
    <property type="entry name" value="LDLRECEPTOR"/>
</dbReference>
<evidence type="ECO:0000256" key="7">
    <source>
        <dbReference type="ARBA" id="ARBA00023157"/>
    </source>
</evidence>
<feature type="disulfide bond" evidence="8">
    <location>
        <begin position="235"/>
        <end position="253"/>
    </location>
</feature>
<evidence type="ECO:0000256" key="9">
    <source>
        <dbReference type="SAM" id="MobiDB-lite"/>
    </source>
</evidence>
<dbReference type="GO" id="GO:0016192">
    <property type="term" value="P:vesicle-mediated transport"/>
    <property type="evidence" value="ECO:0007669"/>
    <property type="project" value="UniProtKB-ARBA"/>
</dbReference>
<dbReference type="STRING" id="151549.A0A4C1SEY3"/>
<gene>
    <name evidence="11" type="primary">Sorl1</name>
    <name evidence="11" type="ORF">EVAR_103767_1</name>
</gene>
<feature type="disulfide bond" evidence="8">
    <location>
        <begin position="247"/>
        <end position="262"/>
    </location>
</feature>
<dbReference type="SMART" id="SM00192">
    <property type="entry name" value="LDLa"/>
    <property type="match status" value="3"/>
</dbReference>
<dbReference type="OrthoDB" id="2019384at2759"/>
<evidence type="ECO:0000256" key="1">
    <source>
        <dbReference type="ARBA" id="ARBA00004167"/>
    </source>
</evidence>
<dbReference type="PROSITE" id="PS50068">
    <property type="entry name" value="LDLRA_2"/>
    <property type="match status" value="3"/>
</dbReference>
<dbReference type="InterPro" id="IPR023415">
    <property type="entry name" value="LDLR_class-A_CS"/>
</dbReference>
<dbReference type="InterPro" id="IPR036055">
    <property type="entry name" value="LDL_receptor-like_sf"/>
</dbReference>
<keyword evidence="12" id="KW-1185">Reference proteome</keyword>
<accession>A0A4C1SEY3</accession>
<comment type="caution">
    <text evidence="11">The sequence shown here is derived from an EMBL/GenBank/DDBJ whole genome shotgun (WGS) entry which is preliminary data.</text>
</comment>